<proteinExistence type="predicted"/>
<dbReference type="Pfam" id="PF12796">
    <property type="entry name" value="Ank_2"/>
    <property type="match status" value="2"/>
</dbReference>
<gene>
    <name evidence="5" type="ORF">MVEN_00853900</name>
</gene>
<evidence type="ECO:0000256" key="1">
    <source>
        <dbReference type="ARBA" id="ARBA00022737"/>
    </source>
</evidence>
<dbReference type="EMBL" id="JACAZI010000006">
    <property type="protein sequence ID" value="KAF7358063.1"/>
    <property type="molecule type" value="Genomic_DNA"/>
</dbReference>
<dbReference type="PROSITE" id="PS50088">
    <property type="entry name" value="ANK_REPEAT"/>
    <property type="match status" value="4"/>
</dbReference>
<organism evidence="5 6">
    <name type="scientific">Mycena venus</name>
    <dbReference type="NCBI Taxonomy" id="2733690"/>
    <lineage>
        <taxon>Eukaryota</taxon>
        <taxon>Fungi</taxon>
        <taxon>Dikarya</taxon>
        <taxon>Basidiomycota</taxon>
        <taxon>Agaricomycotina</taxon>
        <taxon>Agaricomycetes</taxon>
        <taxon>Agaricomycetidae</taxon>
        <taxon>Agaricales</taxon>
        <taxon>Marasmiineae</taxon>
        <taxon>Mycenaceae</taxon>
        <taxon>Mycena</taxon>
    </lineage>
</organism>
<dbReference type="InterPro" id="IPR002110">
    <property type="entry name" value="Ankyrin_rpt"/>
</dbReference>
<dbReference type="SUPFAM" id="SSF52540">
    <property type="entry name" value="P-loop containing nucleoside triphosphate hydrolases"/>
    <property type="match status" value="1"/>
</dbReference>
<keyword evidence="1" id="KW-0677">Repeat</keyword>
<feature type="repeat" description="ANK" evidence="2">
    <location>
        <begin position="705"/>
        <end position="737"/>
    </location>
</feature>
<reference evidence="5" key="1">
    <citation type="submission" date="2020-05" db="EMBL/GenBank/DDBJ databases">
        <title>Mycena genomes resolve the evolution of fungal bioluminescence.</title>
        <authorList>
            <person name="Tsai I.J."/>
        </authorList>
    </citation>
    <scope>NUCLEOTIDE SEQUENCE</scope>
    <source>
        <strain evidence="5">CCC161011</strain>
    </source>
</reference>
<sequence length="834" mass="92966">MTRWLHDMKKKFLHSDDAIPTTPAPHTPATLNSLPKPPGVPVTFAGKPEAQESALVDNMIDNLVLAADMCEKIANVVDKAPLVAPLAALVSTILKTCKEIKDTSGHRDKLFARIEQIAFDLDATVKQIEGANDDEGLGRLIVDIEKYVGLFKKSSALISDFDAQGKLKMAVSYKQWESKLADLDRELDSFMGRFNVNRGVDIQVGQSKIGKKVDEVQILARANKLQQWLQSPPDMGAKHTAMQSLRHEGTGRWLLDGAQFSRWKENPGSLWIEGKSGAGKTVLSSTIIETLLAPSIQDAGIPYAVAYFYFDFRTQETQLVERMLCSIILQLSKQCLDPYRTLNQHHENRKVAPPTYQDLLIILDKLLSELGQTFVILDALDECNDADLLVQLILTLRARTESPVHLMFTSQSRLHFTDAFSAVARVVLELGTTQDDITRFVDSELQSPKLKHWVRHTAKITRTIVQKSNGMFRLAACLLIELSRCKSVGNPDIILANLPDALFKIYDRFFENIHRNDVPNVERVLRWLVFSAKTLALPELEDALAFDFNEHVFDPTKREDHAGRNVCELLEGLVSVNWTTSGALLTLAHASVAEYLTSTDFKKKHHYSLDKGLSHTFIAQSCVGYLLHFADHPLNKTTFTNYPLSLYAARYWSHHLLLSHDQNTLSNLTIRLLESGSPQYIALNNLYNIDSDPDWTGRSPDWECNGSSPLYLCSKIGYTVGVRFLLAKGADINASEGNYNEDTALQIASAKGHIETVKVLLDEGVDIEKTGDRIAALHLASLEGKTEVVRLLLERGAKINAESGGLTALGYACWHHHEGIVHLLLDVDADVNAH</sequence>
<keyword evidence="2" id="KW-0040">ANK repeat</keyword>
<dbReference type="Gene3D" id="3.40.50.300">
    <property type="entry name" value="P-loop containing nucleotide triphosphate hydrolases"/>
    <property type="match status" value="1"/>
</dbReference>
<dbReference type="InterPro" id="IPR059179">
    <property type="entry name" value="MLKL-like_MCAfunc"/>
</dbReference>
<dbReference type="SUPFAM" id="SSF48403">
    <property type="entry name" value="Ankyrin repeat"/>
    <property type="match status" value="1"/>
</dbReference>
<dbReference type="OrthoDB" id="7464126at2759"/>
<evidence type="ECO:0000313" key="5">
    <source>
        <dbReference type="EMBL" id="KAF7358063.1"/>
    </source>
</evidence>
<dbReference type="PANTHER" id="PTHR10039:SF16">
    <property type="entry name" value="GPI INOSITOL-DEACYLASE"/>
    <property type="match status" value="1"/>
</dbReference>
<feature type="repeat" description="ANK" evidence="2">
    <location>
        <begin position="772"/>
        <end position="804"/>
    </location>
</feature>
<evidence type="ECO:0000256" key="2">
    <source>
        <dbReference type="PROSITE-ProRule" id="PRU00023"/>
    </source>
</evidence>
<feature type="repeat" description="ANK" evidence="2">
    <location>
        <begin position="740"/>
        <end position="772"/>
    </location>
</feature>
<dbReference type="InterPro" id="IPR056884">
    <property type="entry name" value="NPHP3-like_N"/>
</dbReference>
<name>A0A8H7D443_9AGAR</name>
<dbReference type="InterPro" id="IPR036770">
    <property type="entry name" value="Ankyrin_rpt-contain_sf"/>
</dbReference>
<comment type="caution">
    <text evidence="5">The sequence shown here is derived from an EMBL/GenBank/DDBJ whole genome shotgun (WGS) entry which is preliminary data.</text>
</comment>
<dbReference type="CDD" id="cd21037">
    <property type="entry name" value="MLKL_NTD"/>
    <property type="match status" value="1"/>
</dbReference>
<dbReference type="InterPro" id="IPR027417">
    <property type="entry name" value="P-loop_NTPase"/>
</dbReference>
<accession>A0A8H7D443</accession>
<feature type="domain" description="Nephrocystin 3-like N-terminal" evidence="4">
    <location>
        <begin position="249"/>
        <end position="410"/>
    </location>
</feature>
<dbReference type="Pfam" id="PF24883">
    <property type="entry name" value="NPHP3_N"/>
    <property type="match status" value="1"/>
</dbReference>
<dbReference type="AlphaFoldDB" id="A0A8H7D443"/>
<protein>
    <submittedName>
        <fullName evidence="5">HET-domain-containing protein</fullName>
    </submittedName>
</protein>
<dbReference type="Proteomes" id="UP000620124">
    <property type="component" value="Unassembled WGS sequence"/>
</dbReference>
<keyword evidence="6" id="KW-1185">Reference proteome</keyword>
<dbReference type="PROSITE" id="PS50297">
    <property type="entry name" value="ANK_REP_REGION"/>
    <property type="match status" value="4"/>
</dbReference>
<feature type="region of interest" description="Disordered" evidence="3">
    <location>
        <begin position="16"/>
        <end position="35"/>
    </location>
</feature>
<evidence type="ECO:0000256" key="3">
    <source>
        <dbReference type="SAM" id="MobiDB-lite"/>
    </source>
</evidence>
<dbReference type="PANTHER" id="PTHR10039">
    <property type="entry name" value="AMELOGENIN"/>
    <property type="match status" value="1"/>
</dbReference>
<evidence type="ECO:0000313" key="6">
    <source>
        <dbReference type="Proteomes" id="UP000620124"/>
    </source>
</evidence>
<evidence type="ECO:0000259" key="4">
    <source>
        <dbReference type="Pfam" id="PF24883"/>
    </source>
</evidence>
<dbReference type="Gene3D" id="1.25.40.20">
    <property type="entry name" value="Ankyrin repeat-containing domain"/>
    <property type="match status" value="1"/>
</dbReference>
<feature type="repeat" description="ANK" evidence="2">
    <location>
        <begin position="804"/>
        <end position="834"/>
    </location>
</feature>
<dbReference type="SMART" id="SM00248">
    <property type="entry name" value="ANK"/>
    <property type="match status" value="4"/>
</dbReference>